<evidence type="ECO:0000313" key="2">
    <source>
        <dbReference type="Proteomes" id="UP000085678"/>
    </source>
</evidence>
<dbReference type="RefSeq" id="XP_013414175.1">
    <property type="nucleotide sequence ID" value="XM_013558721.1"/>
</dbReference>
<accession>A0A1S3JUX5</accession>
<sequence>METISKSSSWYNAIFHDIKVTYTTRDNRRRVKIYTGITYIREKSCRYSFGTVGNLARNSVLSFGMDGEYTFSETFSVTEEIRDSYNRIGFIIIRNFLDKEELALIKKALEESDSITKHAYELSDGVDRRSKMVLWRHPGNDITGIMARSEKLAGSIEKLLGHGEIYHWGSKLMMKEAKTGGRHLWHQDYGYWYQNGCLFPDHLTTAFIAYDRCNKENGCLQILKGSHKAGRIEHTFVGGQTGADVTRVEELMKVCPLQYVELQPGDALIFHSNLIHRSDKNDSEQRRWAFLISYNTKANSPVISTFAPAYVPLNKVPTSAIKSCSNFTDMTGKAFLDPKDDITVKADA</sequence>
<keyword evidence="3" id="KW-0560">Oxidoreductase</keyword>
<dbReference type="InParanoid" id="A0A1S3JUX5"/>
<dbReference type="PANTHER" id="PTHR20883:SF51">
    <property type="entry name" value="PHYTANOYL-COA HYDROXYLASE"/>
    <property type="match status" value="1"/>
</dbReference>
<keyword evidence="2" id="KW-1185">Reference proteome</keyword>
<organism evidence="2 3">
    <name type="scientific">Lingula anatina</name>
    <name type="common">Brachiopod</name>
    <name type="synonym">Lingula unguis</name>
    <dbReference type="NCBI Taxonomy" id="7574"/>
    <lineage>
        <taxon>Eukaryota</taxon>
        <taxon>Metazoa</taxon>
        <taxon>Spiralia</taxon>
        <taxon>Lophotrochozoa</taxon>
        <taxon>Brachiopoda</taxon>
        <taxon>Linguliformea</taxon>
        <taxon>Lingulata</taxon>
        <taxon>Lingulida</taxon>
        <taxon>Linguloidea</taxon>
        <taxon>Lingulidae</taxon>
        <taxon>Lingula</taxon>
    </lineage>
</organism>
<proteinExistence type="predicted"/>
<dbReference type="OMA" id="EWIAHRD"/>
<protein>
    <submittedName>
        <fullName evidence="3">Phytanoyl-CoA dioxygenase domain-containing protein 1 homolog</fullName>
    </submittedName>
</protein>
<dbReference type="KEGG" id="lak:106176364"/>
<dbReference type="GeneID" id="106176364"/>
<dbReference type="PANTHER" id="PTHR20883">
    <property type="entry name" value="PHYTANOYL-COA DIOXYGENASE DOMAIN CONTAINING 1"/>
    <property type="match status" value="1"/>
</dbReference>
<dbReference type="InterPro" id="IPR008775">
    <property type="entry name" value="Phytyl_CoA_dOase-like"/>
</dbReference>
<evidence type="ECO:0000313" key="3">
    <source>
        <dbReference type="RefSeq" id="XP_013414175.1"/>
    </source>
</evidence>
<dbReference type="Pfam" id="PF05721">
    <property type="entry name" value="PhyH"/>
    <property type="match status" value="1"/>
</dbReference>
<evidence type="ECO:0000256" key="1">
    <source>
        <dbReference type="ARBA" id="ARBA00001962"/>
    </source>
</evidence>
<dbReference type="GO" id="GO:0051213">
    <property type="term" value="F:dioxygenase activity"/>
    <property type="evidence" value="ECO:0007669"/>
    <property type="project" value="UniProtKB-KW"/>
</dbReference>
<dbReference type="AlphaFoldDB" id="A0A1S3JUX5"/>
<dbReference type="OrthoDB" id="445007at2759"/>
<dbReference type="Gene3D" id="2.60.120.620">
    <property type="entry name" value="q2cbj1_9rhob like domain"/>
    <property type="match status" value="1"/>
</dbReference>
<keyword evidence="3" id="KW-0223">Dioxygenase</keyword>
<name>A0A1S3JUX5_LINAN</name>
<comment type="cofactor">
    <cofactor evidence="1">
        <name>Fe cation</name>
        <dbReference type="ChEBI" id="CHEBI:24875"/>
    </cofactor>
</comment>
<dbReference type="SUPFAM" id="SSF51197">
    <property type="entry name" value="Clavaminate synthase-like"/>
    <property type="match status" value="1"/>
</dbReference>
<gene>
    <name evidence="3" type="primary">LOC106176364</name>
</gene>
<dbReference type="Proteomes" id="UP000085678">
    <property type="component" value="Unplaced"/>
</dbReference>
<reference evidence="3" key="1">
    <citation type="submission" date="2025-08" db="UniProtKB">
        <authorList>
            <consortium name="RefSeq"/>
        </authorList>
    </citation>
    <scope>IDENTIFICATION</scope>
    <source>
        <tissue evidence="3">Gonads</tissue>
    </source>
</reference>